<dbReference type="AlphaFoldDB" id="A0A561SMF1"/>
<dbReference type="RefSeq" id="WP_147255139.1">
    <property type="nucleotide sequence ID" value="NZ_VIWU01000001.1"/>
</dbReference>
<dbReference type="InterPro" id="IPR006626">
    <property type="entry name" value="PbH1"/>
</dbReference>
<dbReference type="Gene3D" id="2.160.20.10">
    <property type="entry name" value="Single-stranded right-handed beta-helix, Pectin lyase-like"/>
    <property type="match status" value="1"/>
</dbReference>
<reference evidence="3 4" key="1">
    <citation type="submission" date="2019-06" db="EMBL/GenBank/DDBJ databases">
        <title>Sequencing the genomes of 1000 actinobacteria strains.</title>
        <authorList>
            <person name="Klenk H.-P."/>
        </authorList>
    </citation>
    <scope>NUCLEOTIDE SEQUENCE [LARGE SCALE GENOMIC DNA]</scope>
    <source>
        <strain evidence="3 4">DSM 45671</strain>
    </source>
</reference>
<dbReference type="GO" id="GO:0016829">
    <property type="term" value="F:lyase activity"/>
    <property type="evidence" value="ECO:0007669"/>
    <property type="project" value="UniProtKB-KW"/>
</dbReference>
<dbReference type="Pfam" id="PF13229">
    <property type="entry name" value="Beta_helix"/>
    <property type="match status" value="1"/>
</dbReference>
<feature type="transmembrane region" description="Helical" evidence="1">
    <location>
        <begin position="615"/>
        <end position="635"/>
    </location>
</feature>
<sequence length="662" mass="66999">MTGRHRIGRLAAAGAVLGTVGVLLSGEVFGVFGGVANAAPAPVRAPAAAPAAAPVAAPLQAPQPDPEAAERAAAQARARAQAAARAARAAAKRAEAARKVRVTWEKRGRPHRMAVVRSNRIDVVTDGRLTRQVGRGGGSISINTLDRALPSDWLATSEGTATLSAAIVLTPGTALEVGDPIKRLELIGGATAQDAAAIYTGSGRVSLTGVTVTSADPATRQAVTPTAAGRPFFAVSARGRLDAVDSTISDLGTPSTGIDGGRAGVTFNQGATGSLVRTTVQRNTTGVELSRSDAVHLEDVTFTDSVGDGLVLTGDRGTTMRGIRALGNGDNGVVVAGESTGRPVTDITTNGNGGYGVVVVGQARTELSGITTTADQAGGLRINRSTDVHVSGLSATDQPAGVFVHVGSARIALDHVRTSGGRRGVVVEKSTDGFELRDSTIDGARVAGVGIGGKHVLLSGVQISDSRAAVRVERGAEGIRLAGLVVDGGRDGIVATPGTTGVVIADLVARNVESDAVRTASTDAEIIGGRITGGTTGIDVAAASTISGVTIDGAAEGIHSRSPDLVRADEMRIDALSLGVNAAPGSSFHLTGSSVHALEALRGPIQQHGTNDLSLPPLNLLSAIGVPLILLAIVLEQVHTTRQRRAGIRRRRLPPVPVGATS</sequence>
<dbReference type="InterPro" id="IPR011050">
    <property type="entry name" value="Pectin_lyase_fold/virulence"/>
</dbReference>
<evidence type="ECO:0000259" key="2">
    <source>
        <dbReference type="Pfam" id="PF13229"/>
    </source>
</evidence>
<keyword evidence="3" id="KW-0456">Lyase</keyword>
<evidence type="ECO:0000256" key="1">
    <source>
        <dbReference type="SAM" id="Phobius"/>
    </source>
</evidence>
<keyword evidence="1" id="KW-1133">Transmembrane helix</keyword>
<keyword evidence="4" id="KW-1185">Reference proteome</keyword>
<gene>
    <name evidence="3" type="ORF">FHX44_111920</name>
</gene>
<keyword evidence="1" id="KW-0812">Transmembrane</keyword>
<dbReference type="OrthoDB" id="3560303at2"/>
<accession>A0A561SMF1</accession>
<dbReference type="Proteomes" id="UP000321261">
    <property type="component" value="Unassembled WGS sequence"/>
</dbReference>
<dbReference type="SMART" id="SM00710">
    <property type="entry name" value="PbH1"/>
    <property type="match status" value="10"/>
</dbReference>
<dbReference type="SUPFAM" id="SSF51126">
    <property type="entry name" value="Pectin lyase-like"/>
    <property type="match status" value="2"/>
</dbReference>
<evidence type="ECO:0000313" key="4">
    <source>
        <dbReference type="Proteomes" id="UP000321261"/>
    </source>
</evidence>
<name>A0A561SMF1_9PSEU</name>
<organism evidence="3 4">
    <name type="scientific">Pseudonocardia hierapolitana</name>
    <dbReference type="NCBI Taxonomy" id="1128676"/>
    <lineage>
        <taxon>Bacteria</taxon>
        <taxon>Bacillati</taxon>
        <taxon>Actinomycetota</taxon>
        <taxon>Actinomycetes</taxon>
        <taxon>Pseudonocardiales</taxon>
        <taxon>Pseudonocardiaceae</taxon>
        <taxon>Pseudonocardia</taxon>
    </lineage>
</organism>
<protein>
    <submittedName>
        <fullName evidence="3">Parallel beta helix pectate lyase-like protein</fullName>
    </submittedName>
</protein>
<proteinExistence type="predicted"/>
<dbReference type="InterPro" id="IPR039448">
    <property type="entry name" value="Beta_helix"/>
</dbReference>
<evidence type="ECO:0000313" key="3">
    <source>
        <dbReference type="EMBL" id="TWF76033.1"/>
    </source>
</evidence>
<feature type="domain" description="Right handed beta helix" evidence="2">
    <location>
        <begin position="260"/>
        <end position="391"/>
    </location>
</feature>
<dbReference type="EMBL" id="VIWU01000001">
    <property type="protein sequence ID" value="TWF76033.1"/>
    <property type="molecule type" value="Genomic_DNA"/>
</dbReference>
<dbReference type="InterPro" id="IPR012334">
    <property type="entry name" value="Pectin_lyas_fold"/>
</dbReference>
<keyword evidence="1" id="KW-0472">Membrane</keyword>
<comment type="caution">
    <text evidence="3">The sequence shown here is derived from an EMBL/GenBank/DDBJ whole genome shotgun (WGS) entry which is preliminary data.</text>
</comment>